<dbReference type="InterPro" id="IPR051540">
    <property type="entry name" value="S-2-haloacid_dehalogenase"/>
</dbReference>
<name>A0ABV4YK64_9CYAN</name>
<organism evidence="2 3">
    <name type="scientific">Floridaenema fluviatile BLCC-F154</name>
    <dbReference type="NCBI Taxonomy" id="3153640"/>
    <lineage>
        <taxon>Bacteria</taxon>
        <taxon>Bacillati</taxon>
        <taxon>Cyanobacteriota</taxon>
        <taxon>Cyanophyceae</taxon>
        <taxon>Oscillatoriophycideae</taxon>
        <taxon>Aerosakkonematales</taxon>
        <taxon>Aerosakkonemataceae</taxon>
        <taxon>Floridanema</taxon>
        <taxon>Floridanema fluviatile</taxon>
    </lineage>
</organism>
<sequence>MFDTIAFDADDTLWHNEVIFQDTQKLFYQMLQPYADEETIHQNLSKVEMSNVRLFGYGITGFTLSMIETALEISAGQIPQTKIQYIIDCGKQMLEAPLELLPDVKSTLEQLVDSYNLMLISKGDLMHQMNKVELSGLADLFSIIEIVAEKNKYTYQKIVHKHKLTASSLLMVGNSMKSDILPILEIGGSAVYIPYHVTSHVEMIAHENTPSDRFWELESLKDLPQLLSKITQVASY</sequence>
<reference evidence="2 3" key="1">
    <citation type="submission" date="2024-09" db="EMBL/GenBank/DDBJ databases">
        <title>Floridaenema gen nov. (Aerosakkonemataceae, Aerosakkonematales ord. nov., Cyanobacteria) from benthic tropical and subtropical fresh waters, with the description of four new species.</title>
        <authorList>
            <person name="Moretto J.A."/>
            <person name="Berthold D.E."/>
            <person name="Lefler F.W."/>
            <person name="Huang I.-S."/>
            <person name="Laughinghouse H. IV."/>
        </authorList>
    </citation>
    <scope>NUCLEOTIDE SEQUENCE [LARGE SCALE GENOMIC DNA]</scope>
    <source>
        <strain evidence="2 3">BLCC-F154</strain>
    </source>
</reference>
<comment type="caution">
    <text evidence="2">The sequence shown here is derived from an EMBL/GenBank/DDBJ whole genome shotgun (WGS) entry which is preliminary data.</text>
</comment>
<proteinExistence type="predicted"/>
<dbReference type="Gene3D" id="3.40.50.1000">
    <property type="entry name" value="HAD superfamily/HAD-like"/>
    <property type="match status" value="1"/>
</dbReference>
<evidence type="ECO:0000313" key="2">
    <source>
        <dbReference type="EMBL" id="MFB2938896.1"/>
    </source>
</evidence>
<keyword evidence="1 2" id="KW-0378">Hydrolase</keyword>
<dbReference type="GO" id="GO:0016787">
    <property type="term" value="F:hydrolase activity"/>
    <property type="evidence" value="ECO:0007669"/>
    <property type="project" value="UniProtKB-KW"/>
</dbReference>
<dbReference type="SFLD" id="SFLDS00003">
    <property type="entry name" value="Haloacid_Dehalogenase"/>
    <property type="match status" value="1"/>
</dbReference>
<dbReference type="SUPFAM" id="SSF56784">
    <property type="entry name" value="HAD-like"/>
    <property type="match status" value="1"/>
</dbReference>
<evidence type="ECO:0000256" key="1">
    <source>
        <dbReference type="ARBA" id="ARBA00022801"/>
    </source>
</evidence>
<dbReference type="Pfam" id="PF00702">
    <property type="entry name" value="Hydrolase"/>
    <property type="match status" value="1"/>
</dbReference>
<dbReference type="EMBL" id="JBHFNS010000092">
    <property type="protein sequence ID" value="MFB2938896.1"/>
    <property type="molecule type" value="Genomic_DNA"/>
</dbReference>
<accession>A0ABV4YK64</accession>
<dbReference type="SFLD" id="SFLDG01129">
    <property type="entry name" value="C1.5:_HAD__Beta-PGM__Phosphata"/>
    <property type="match status" value="1"/>
</dbReference>
<dbReference type="InterPro" id="IPR036412">
    <property type="entry name" value="HAD-like_sf"/>
</dbReference>
<dbReference type="Gene3D" id="1.10.150.240">
    <property type="entry name" value="Putative phosphatase, domain 2"/>
    <property type="match status" value="1"/>
</dbReference>
<dbReference type="Proteomes" id="UP001576776">
    <property type="component" value="Unassembled WGS sequence"/>
</dbReference>
<dbReference type="PANTHER" id="PTHR43316">
    <property type="entry name" value="HYDROLASE, HALOACID DELAHOGENASE-RELATED"/>
    <property type="match status" value="1"/>
</dbReference>
<protein>
    <submittedName>
        <fullName evidence="2">HAD family hydrolase</fullName>
    </submittedName>
</protein>
<dbReference type="InterPro" id="IPR023214">
    <property type="entry name" value="HAD_sf"/>
</dbReference>
<dbReference type="PANTHER" id="PTHR43316:SF8">
    <property type="entry name" value="HAD FAMILY HYDROLASE"/>
    <property type="match status" value="1"/>
</dbReference>
<dbReference type="RefSeq" id="WP_413260364.1">
    <property type="nucleotide sequence ID" value="NZ_JBHFNS010000092.1"/>
</dbReference>
<dbReference type="InterPro" id="IPR023198">
    <property type="entry name" value="PGP-like_dom2"/>
</dbReference>
<gene>
    <name evidence="2" type="ORF">ACE1B6_26890</name>
</gene>
<keyword evidence="3" id="KW-1185">Reference proteome</keyword>
<evidence type="ECO:0000313" key="3">
    <source>
        <dbReference type="Proteomes" id="UP001576776"/>
    </source>
</evidence>